<dbReference type="InterPro" id="IPR002893">
    <property type="entry name" value="Znf_MYND"/>
</dbReference>
<dbReference type="SMART" id="SM00744">
    <property type="entry name" value="RINGv"/>
    <property type="match status" value="1"/>
</dbReference>
<dbReference type="GO" id="GO:0008270">
    <property type="term" value="F:zinc ion binding"/>
    <property type="evidence" value="ECO:0007669"/>
    <property type="project" value="UniProtKB-KW"/>
</dbReference>
<dbReference type="Gene3D" id="6.10.140.2220">
    <property type="match status" value="1"/>
</dbReference>
<organism evidence="6 7">
    <name type="scientific">Pelagomonas calceolata</name>
    <dbReference type="NCBI Taxonomy" id="35677"/>
    <lineage>
        <taxon>Eukaryota</taxon>
        <taxon>Sar</taxon>
        <taxon>Stramenopiles</taxon>
        <taxon>Ochrophyta</taxon>
        <taxon>Pelagophyceae</taxon>
        <taxon>Pelagomonadales</taxon>
        <taxon>Pelagomonadaceae</taxon>
        <taxon>Pelagomonas</taxon>
    </lineage>
</organism>
<dbReference type="Pfam" id="PF13374">
    <property type="entry name" value="TPR_10"/>
    <property type="match status" value="1"/>
</dbReference>
<dbReference type="PANTHER" id="PTHR46082">
    <property type="entry name" value="ATP/GTP-BINDING PROTEIN-RELATED"/>
    <property type="match status" value="1"/>
</dbReference>
<evidence type="ECO:0000313" key="7">
    <source>
        <dbReference type="Proteomes" id="UP000789595"/>
    </source>
</evidence>
<dbReference type="Pfam" id="PF01753">
    <property type="entry name" value="zf-MYND"/>
    <property type="match status" value="1"/>
</dbReference>
<keyword evidence="3" id="KW-0862">Zinc</keyword>
<evidence type="ECO:0000313" key="6">
    <source>
        <dbReference type="EMBL" id="CAH0375124.1"/>
    </source>
</evidence>
<feature type="non-terminal residue" evidence="6">
    <location>
        <position position="1"/>
    </location>
</feature>
<evidence type="ECO:0000256" key="3">
    <source>
        <dbReference type="ARBA" id="ARBA00022833"/>
    </source>
</evidence>
<dbReference type="SUPFAM" id="SSF144232">
    <property type="entry name" value="HIT/MYND zinc finger-like"/>
    <property type="match status" value="1"/>
</dbReference>
<evidence type="ECO:0000256" key="1">
    <source>
        <dbReference type="ARBA" id="ARBA00022723"/>
    </source>
</evidence>
<dbReference type="PANTHER" id="PTHR46082:SF6">
    <property type="entry name" value="AAA+ ATPASE DOMAIN-CONTAINING PROTEIN-RELATED"/>
    <property type="match status" value="1"/>
</dbReference>
<keyword evidence="7" id="KW-1185">Reference proteome</keyword>
<dbReference type="EMBL" id="CAKKNE010000004">
    <property type="protein sequence ID" value="CAH0375124.1"/>
    <property type="molecule type" value="Genomic_DNA"/>
</dbReference>
<dbReference type="Gene3D" id="3.30.40.10">
    <property type="entry name" value="Zinc/RING finger domain, C3HC4 (zinc finger)"/>
    <property type="match status" value="1"/>
</dbReference>
<protein>
    <recommendedName>
        <fullName evidence="5">MYND-type domain-containing protein</fullName>
    </recommendedName>
</protein>
<evidence type="ECO:0000259" key="5">
    <source>
        <dbReference type="PROSITE" id="PS50865"/>
    </source>
</evidence>
<dbReference type="AlphaFoldDB" id="A0A8J2SY41"/>
<dbReference type="PROSITE" id="PS50865">
    <property type="entry name" value="ZF_MYND_2"/>
    <property type="match status" value="1"/>
</dbReference>
<dbReference type="Gene3D" id="1.25.40.10">
    <property type="entry name" value="Tetratricopeptide repeat domain"/>
    <property type="match status" value="1"/>
</dbReference>
<feature type="domain" description="MYND-type" evidence="5">
    <location>
        <begin position="21"/>
        <end position="60"/>
    </location>
</feature>
<dbReference type="InterPro" id="IPR011990">
    <property type="entry name" value="TPR-like_helical_dom_sf"/>
</dbReference>
<gene>
    <name evidence="6" type="ORF">PECAL_4P24470</name>
</gene>
<dbReference type="InterPro" id="IPR053137">
    <property type="entry name" value="NLR-like"/>
</dbReference>
<evidence type="ECO:0000256" key="4">
    <source>
        <dbReference type="PROSITE-ProRule" id="PRU00134"/>
    </source>
</evidence>
<name>A0A8J2SY41_9STRA</name>
<dbReference type="Proteomes" id="UP000789595">
    <property type="component" value="Unassembled WGS sequence"/>
</dbReference>
<keyword evidence="1" id="KW-0479">Metal-binding</keyword>
<dbReference type="OrthoDB" id="539810at2759"/>
<comment type="caution">
    <text evidence="6">The sequence shown here is derived from an EMBL/GenBank/DDBJ whole genome shotgun (WGS) entry which is preliminary data.</text>
</comment>
<evidence type="ECO:0000256" key="2">
    <source>
        <dbReference type="ARBA" id="ARBA00022771"/>
    </source>
</evidence>
<dbReference type="InterPro" id="IPR011016">
    <property type="entry name" value="Znf_RING-CH"/>
</dbReference>
<accession>A0A8J2SY41</accession>
<dbReference type="SUPFAM" id="SSF48452">
    <property type="entry name" value="TPR-like"/>
    <property type="match status" value="1"/>
</dbReference>
<proteinExistence type="predicted"/>
<reference evidence="6" key="1">
    <citation type="submission" date="2021-11" db="EMBL/GenBank/DDBJ databases">
        <authorList>
            <consortium name="Genoscope - CEA"/>
            <person name="William W."/>
        </authorList>
    </citation>
    <scope>NUCLEOTIDE SEQUENCE</scope>
</reference>
<dbReference type="InterPro" id="IPR013083">
    <property type="entry name" value="Znf_RING/FYVE/PHD"/>
</dbReference>
<keyword evidence="2 4" id="KW-0863">Zinc-finger</keyword>
<sequence>HAARRERSTDAPPRKMILTNCAACAAPLAHDAPRCVRCHTRYCNKTCQMDHWRRGHKQICKKIHRGGNAEQYHADKKYKEAVAEAVEACAADTKGQTCYICTQALHWKTKEGLVRGCSCRGTAGFAHVSCLAEQAKILLARAAEGQEGQGRGFRRWDTCSLCEQRYHGVVSCALGWACWKTYVGRPERDQLRRPAMGVLGNGLAEAEHHEDALSVEEAKLAMERRVGASAYSILGAQSNLATTYDKLGQHDQALRMRLGVYSERLKLSGEEHRETLLAANNCAFSLGVLERFEEAKSLMRKMMPVARRVLGESHELTLMMRLNYARSIYKDCGATLDDLREAVTTLEDTERIARRVLGGANPGTVGIEDGLQKARAVLRAREAGQKVVFVRE</sequence>